<sequence length="380" mass="42772">SIEGHEDPLDHVYEGPFPNTPLHYAANEGKTKVAMEIATLKPLFTRKLNRWGYSPMHLALQKKHYHTVRALMTLDPELIRVHGRGGITPLHFVAGEIGDDDLERVELSELLAEFLYARKSSIEDLTNQCETAVHIAIKRGNTEAFKVLFGWLKRVYLTEILKWKDQNGDTILHIAVSREQQPEIIKLLIGYTNVHAKNLQHKTALQICLENPNRNQDVEDRLRHQEHQARHLAPTLSLSQYFSMELTVFERCAGYFGTRNEKVRKIVLIVSTLIVTATYQAAFTPPGGYWQDSSSNNPANSSSIAIGKPHQAGNLILSGSNLLCFTILNSLVFTASTGTVWATAMTLYPDTLMVYLSLCLLSIAYFVFVTIEIPKSDMLV</sequence>
<keyword evidence="2" id="KW-1185">Reference proteome</keyword>
<protein>
    <submittedName>
        <fullName evidence="1">Uncharacterized protein</fullName>
    </submittedName>
</protein>
<dbReference type="EMBL" id="CM064438">
    <property type="protein sequence ID" value="KAK3433584.1"/>
    <property type="molecule type" value="Genomic_DNA"/>
</dbReference>
<accession>A0ACC3L4P0</accession>
<evidence type="ECO:0000313" key="1">
    <source>
        <dbReference type="EMBL" id="KAK3433584.1"/>
    </source>
</evidence>
<reference evidence="1 2" key="1">
    <citation type="journal article" date="2014" name="Nature">
        <title>The genome of Eucalyptus grandis.</title>
        <authorList>
            <person name="Myburg A.A."/>
            <person name="Grattapaglia D."/>
            <person name="Tuskan G.A."/>
            <person name="Hellsten U."/>
            <person name="Hayes R.D."/>
            <person name="Grimwood J."/>
            <person name="Jenkins J."/>
            <person name="Lindquist E."/>
            <person name="Tice H."/>
            <person name="Bauer D."/>
            <person name="Goodstein D.M."/>
            <person name="Dubchak I."/>
            <person name="Poliakov A."/>
            <person name="Mizrachi E."/>
            <person name="Kullan A.R."/>
            <person name="Hussey S.G."/>
            <person name="Pinard D."/>
            <person name="van der Merwe K."/>
            <person name="Singh P."/>
            <person name="van Jaarsveld I."/>
            <person name="Silva-Junior O.B."/>
            <person name="Togawa R.C."/>
            <person name="Pappas M.R."/>
            <person name="Faria D.A."/>
            <person name="Sansaloni C.P."/>
            <person name="Petroli C.D."/>
            <person name="Yang X."/>
            <person name="Ranjan P."/>
            <person name="Tschaplinski T.J."/>
            <person name="Ye C.Y."/>
            <person name="Li T."/>
            <person name="Sterck L."/>
            <person name="Vanneste K."/>
            <person name="Murat F."/>
            <person name="Soler M."/>
            <person name="Clemente H.S."/>
            <person name="Saidi N."/>
            <person name="Cassan-Wang H."/>
            <person name="Dunand C."/>
            <person name="Hefer C.A."/>
            <person name="Bornberg-Bauer E."/>
            <person name="Kersting A.R."/>
            <person name="Vining K."/>
            <person name="Amarasinghe V."/>
            <person name="Ranik M."/>
            <person name="Naithani S."/>
            <person name="Elser J."/>
            <person name="Boyd A.E."/>
            <person name="Liston A."/>
            <person name="Spatafora J.W."/>
            <person name="Dharmwardhana P."/>
            <person name="Raja R."/>
            <person name="Sullivan C."/>
            <person name="Romanel E."/>
            <person name="Alves-Ferreira M."/>
            <person name="Kulheim C."/>
            <person name="Foley W."/>
            <person name="Carocha V."/>
            <person name="Paiva J."/>
            <person name="Kudrna D."/>
            <person name="Brommonschenkel S.H."/>
            <person name="Pasquali G."/>
            <person name="Byrne M."/>
            <person name="Rigault P."/>
            <person name="Tibbits J."/>
            <person name="Spokevicius A."/>
            <person name="Jones R.C."/>
            <person name="Steane D.A."/>
            <person name="Vaillancourt R.E."/>
            <person name="Potts B.M."/>
            <person name="Joubert F."/>
            <person name="Barry K."/>
            <person name="Pappas G.J."/>
            <person name="Strauss S.H."/>
            <person name="Jaiswal P."/>
            <person name="Grima-Pettenati J."/>
            <person name="Salse J."/>
            <person name="Van de Peer Y."/>
            <person name="Rokhsar D.S."/>
            <person name="Schmutz J."/>
        </authorList>
    </citation>
    <scope>NUCLEOTIDE SEQUENCE [LARGE SCALE GENOMIC DNA]</scope>
    <source>
        <strain evidence="2">cv. BRASUZ1</strain>
        <tissue evidence="1">Leaf extractions</tissue>
    </source>
</reference>
<proteinExistence type="predicted"/>
<name>A0ACC3L4P0_EUCGR</name>
<gene>
    <name evidence="1" type="ORF">EUGRSUZ_L00105</name>
</gene>
<comment type="caution">
    <text evidence="1">The sequence shown here is derived from an EMBL/GenBank/DDBJ whole genome shotgun (WGS) entry which is preliminary data.</text>
</comment>
<dbReference type="Proteomes" id="UP000030711">
    <property type="component" value="Chromosome 4"/>
</dbReference>
<feature type="non-terminal residue" evidence="1">
    <location>
        <position position="380"/>
    </location>
</feature>
<organism evidence="1 2">
    <name type="scientific">Eucalyptus grandis</name>
    <name type="common">Flooded gum</name>
    <dbReference type="NCBI Taxonomy" id="71139"/>
    <lineage>
        <taxon>Eukaryota</taxon>
        <taxon>Viridiplantae</taxon>
        <taxon>Streptophyta</taxon>
        <taxon>Embryophyta</taxon>
        <taxon>Tracheophyta</taxon>
        <taxon>Spermatophyta</taxon>
        <taxon>Magnoliopsida</taxon>
        <taxon>eudicotyledons</taxon>
        <taxon>Gunneridae</taxon>
        <taxon>Pentapetalae</taxon>
        <taxon>rosids</taxon>
        <taxon>malvids</taxon>
        <taxon>Myrtales</taxon>
        <taxon>Myrtaceae</taxon>
        <taxon>Myrtoideae</taxon>
        <taxon>Eucalypteae</taxon>
        <taxon>Eucalyptus</taxon>
    </lineage>
</organism>
<feature type="non-terminal residue" evidence="1">
    <location>
        <position position="1"/>
    </location>
</feature>
<evidence type="ECO:0000313" key="2">
    <source>
        <dbReference type="Proteomes" id="UP000030711"/>
    </source>
</evidence>